<dbReference type="EMBL" id="JYNX01000033">
    <property type="protein sequence ID" value="KMO80589.1"/>
    <property type="molecule type" value="Genomic_DNA"/>
</dbReference>
<protein>
    <submittedName>
        <fullName evidence="1">Uncharacterized protein</fullName>
    </submittedName>
</protein>
<dbReference type="AlphaFoldDB" id="A0A0J6WDJ6"/>
<dbReference type="Proteomes" id="UP000036176">
    <property type="component" value="Unassembled WGS sequence"/>
</dbReference>
<organism evidence="1 2">
    <name type="scientific">Mycolicibacterium chubuense</name>
    <name type="common">Mycobacterium chubuense</name>
    <dbReference type="NCBI Taxonomy" id="1800"/>
    <lineage>
        <taxon>Bacteria</taxon>
        <taxon>Bacillati</taxon>
        <taxon>Actinomycetota</taxon>
        <taxon>Actinomycetes</taxon>
        <taxon>Mycobacteriales</taxon>
        <taxon>Mycobacteriaceae</taxon>
        <taxon>Mycolicibacterium</taxon>
    </lineage>
</organism>
<keyword evidence="2" id="KW-1185">Reference proteome</keyword>
<evidence type="ECO:0000313" key="2">
    <source>
        <dbReference type="Proteomes" id="UP000036176"/>
    </source>
</evidence>
<reference evidence="1 2" key="1">
    <citation type="journal article" date="2015" name="Genome Biol. Evol.">
        <title>Characterization of Three Mycobacterium spp. with Potential Use in Bioremediation by Genome Sequencing and Comparative Genomics.</title>
        <authorList>
            <person name="Das S."/>
            <person name="Pettersson B.M."/>
            <person name="Behra P.R."/>
            <person name="Ramesh M."/>
            <person name="Dasgupta S."/>
            <person name="Bhattacharya A."/>
            <person name="Kirsebom L.A."/>
        </authorList>
    </citation>
    <scope>NUCLEOTIDE SEQUENCE [LARGE SCALE GENOMIC DNA]</scope>
    <source>
        <strain evidence="1 2">DSM 44219</strain>
    </source>
</reference>
<evidence type="ECO:0000313" key="1">
    <source>
        <dbReference type="EMBL" id="KMO80589.1"/>
    </source>
</evidence>
<comment type="caution">
    <text evidence="1">The sequence shown here is derived from an EMBL/GenBank/DDBJ whole genome shotgun (WGS) entry which is preliminary data.</text>
</comment>
<gene>
    <name evidence="1" type="ORF">MCHUDSM44219_02159</name>
</gene>
<accession>A0A0J6WDJ6</accession>
<proteinExistence type="predicted"/>
<sequence length="74" mass="7679">MLPSDSRVITRSPSRDPVRMWAVVSEPSGYLPSMVNVTSASPLSSATSVTVPTLIPDSVTSLPTAIPPASANRA</sequence>
<name>A0A0J6WDJ6_MYCCU</name>